<evidence type="ECO:0000256" key="6">
    <source>
        <dbReference type="ARBA" id="ARBA00022491"/>
    </source>
</evidence>
<dbReference type="GO" id="GO:0000976">
    <property type="term" value="F:transcription cis-regulatory region binding"/>
    <property type="evidence" value="ECO:0007669"/>
    <property type="project" value="TreeGrafter"/>
</dbReference>
<keyword evidence="8 12" id="KW-0862">Zinc</keyword>
<keyword evidence="9" id="KW-0805">Transcription regulation</keyword>
<keyword evidence="5" id="KW-0963">Cytoplasm</keyword>
<keyword evidence="7 12" id="KW-0479">Metal-binding</keyword>
<evidence type="ECO:0000313" key="14">
    <source>
        <dbReference type="EMBL" id="EAT15658.1"/>
    </source>
</evidence>
<sequence>MEALDQFKQFLQQRGLKFTRERDRIFQAIVDFEKPFDVDGLLFHLKQHEVKTSKATIYRTLQLLLESGLLRTISLSPSDHRSNLYSLCGKFRAYDHLVCTGCGKVTDVEKKQICDSCRLITEERGYQLESHSLRIFALCPDCQKKGLRVC</sequence>
<organism evidence="14 15">
    <name type="scientific">Desulfuromonas acetoxidans (strain DSM 684 / 11070)</name>
    <dbReference type="NCBI Taxonomy" id="281689"/>
    <lineage>
        <taxon>Bacteria</taxon>
        <taxon>Pseudomonadati</taxon>
        <taxon>Thermodesulfobacteriota</taxon>
        <taxon>Desulfuromonadia</taxon>
        <taxon>Desulfuromonadales</taxon>
        <taxon>Desulfuromonadaceae</taxon>
        <taxon>Desulfuromonas</taxon>
    </lineage>
</organism>
<feature type="binding site" evidence="13">
    <location>
        <position position="131"/>
    </location>
    <ligand>
        <name>Fe cation</name>
        <dbReference type="ChEBI" id="CHEBI:24875"/>
    </ligand>
</feature>
<dbReference type="GO" id="GO:0045892">
    <property type="term" value="P:negative regulation of DNA-templated transcription"/>
    <property type="evidence" value="ECO:0007669"/>
    <property type="project" value="TreeGrafter"/>
</dbReference>
<dbReference type="OrthoDB" id="8659436at2"/>
<feature type="binding site" evidence="12">
    <location>
        <position position="102"/>
    </location>
    <ligand>
        <name>Zn(2+)</name>
        <dbReference type="ChEBI" id="CHEBI:29105"/>
    </ligand>
</feature>
<comment type="cofactor">
    <cofactor evidence="13">
        <name>Mn(2+)</name>
        <dbReference type="ChEBI" id="CHEBI:29035"/>
    </cofactor>
    <cofactor evidence="13">
        <name>Fe(2+)</name>
        <dbReference type="ChEBI" id="CHEBI:29033"/>
    </cofactor>
    <text evidence="13">Binds 1 Mn(2+) or Fe(2+) ion per subunit.</text>
</comment>
<evidence type="ECO:0000256" key="3">
    <source>
        <dbReference type="ARBA" id="ARBA00011738"/>
    </source>
</evidence>
<dbReference type="Proteomes" id="UP000005695">
    <property type="component" value="Unassembled WGS sequence"/>
</dbReference>
<comment type="cofactor">
    <cofactor evidence="12">
        <name>Zn(2+)</name>
        <dbReference type="ChEBI" id="CHEBI:29105"/>
    </cofactor>
    <text evidence="12">Binds 1 zinc ion per subunit.</text>
</comment>
<keyword evidence="15" id="KW-1185">Reference proteome</keyword>
<gene>
    <name evidence="14" type="ORF">Dace_1520</name>
</gene>
<dbReference type="PANTHER" id="PTHR33202:SF2">
    <property type="entry name" value="FERRIC UPTAKE REGULATION PROTEIN"/>
    <property type="match status" value="1"/>
</dbReference>
<comment type="subunit">
    <text evidence="3">Homodimer.</text>
</comment>
<dbReference type="GO" id="GO:0005829">
    <property type="term" value="C:cytosol"/>
    <property type="evidence" value="ECO:0007669"/>
    <property type="project" value="TreeGrafter"/>
</dbReference>
<dbReference type="Pfam" id="PF01475">
    <property type="entry name" value="FUR"/>
    <property type="match status" value="1"/>
</dbReference>
<dbReference type="SUPFAM" id="SSF46785">
    <property type="entry name" value="Winged helix' DNA-binding domain"/>
    <property type="match status" value="1"/>
</dbReference>
<proteinExistence type="inferred from homology"/>
<evidence type="ECO:0000256" key="7">
    <source>
        <dbReference type="ARBA" id="ARBA00022723"/>
    </source>
</evidence>
<name>Q1JZA9_DESA6</name>
<dbReference type="InterPro" id="IPR036388">
    <property type="entry name" value="WH-like_DNA-bd_sf"/>
</dbReference>
<reference evidence="14" key="2">
    <citation type="submission" date="2006-05" db="EMBL/GenBank/DDBJ databases">
        <title>Sequencing of the draft genome and assembly of Desulfuromonas acetoxidans DSM 684.</title>
        <authorList>
            <consortium name="US DOE Joint Genome Institute (JGI-PGF)"/>
            <person name="Copeland A."/>
            <person name="Lucas S."/>
            <person name="Lapidus A."/>
            <person name="Barry K."/>
            <person name="Detter J.C."/>
            <person name="Glavina del Rio T."/>
            <person name="Hammon N."/>
            <person name="Israni S."/>
            <person name="Dalin E."/>
            <person name="Tice H."/>
            <person name="Bruce D."/>
            <person name="Pitluck S."/>
            <person name="Richardson P."/>
        </authorList>
    </citation>
    <scope>NUCLEOTIDE SEQUENCE [LARGE SCALE GENOMIC DNA]</scope>
    <source>
        <strain evidence="14">DSM 684</strain>
    </source>
</reference>
<dbReference type="RefSeq" id="WP_006000636.1">
    <property type="nucleotide sequence ID" value="NZ_AAEW02000009.1"/>
</dbReference>
<keyword evidence="11" id="KW-0804">Transcription</keyword>
<feature type="binding site" evidence="12">
    <location>
        <position position="99"/>
    </location>
    <ligand>
        <name>Zn(2+)</name>
        <dbReference type="ChEBI" id="CHEBI:29105"/>
    </ligand>
</feature>
<feature type="binding site" evidence="12">
    <location>
        <position position="139"/>
    </location>
    <ligand>
        <name>Zn(2+)</name>
        <dbReference type="ChEBI" id="CHEBI:29105"/>
    </ligand>
</feature>
<dbReference type="PANTHER" id="PTHR33202">
    <property type="entry name" value="ZINC UPTAKE REGULATION PROTEIN"/>
    <property type="match status" value="1"/>
</dbReference>
<dbReference type="EMBL" id="AAEW02000009">
    <property type="protein sequence ID" value="EAT15658.1"/>
    <property type="molecule type" value="Genomic_DNA"/>
</dbReference>
<dbReference type="Gene3D" id="1.10.10.10">
    <property type="entry name" value="Winged helix-like DNA-binding domain superfamily/Winged helix DNA-binding domain"/>
    <property type="match status" value="1"/>
</dbReference>
<evidence type="ECO:0000256" key="9">
    <source>
        <dbReference type="ARBA" id="ARBA00023015"/>
    </source>
</evidence>
<comment type="similarity">
    <text evidence="2">Belongs to the Fur family.</text>
</comment>
<dbReference type="GO" id="GO:0003700">
    <property type="term" value="F:DNA-binding transcription factor activity"/>
    <property type="evidence" value="ECO:0007669"/>
    <property type="project" value="InterPro"/>
</dbReference>
<dbReference type="InterPro" id="IPR002481">
    <property type="entry name" value="FUR"/>
</dbReference>
<feature type="binding site" evidence="13">
    <location>
        <position position="95"/>
    </location>
    <ligand>
        <name>Fe cation</name>
        <dbReference type="ChEBI" id="CHEBI:24875"/>
    </ligand>
</feature>
<evidence type="ECO:0000256" key="5">
    <source>
        <dbReference type="ARBA" id="ARBA00022490"/>
    </source>
</evidence>
<comment type="subcellular location">
    <subcellularLocation>
        <location evidence="1">Cytoplasm</location>
    </subcellularLocation>
</comment>
<evidence type="ECO:0000256" key="2">
    <source>
        <dbReference type="ARBA" id="ARBA00007957"/>
    </source>
</evidence>
<keyword evidence="6" id="KW-0678">Repressor</keyword>
<evidence type="ECO:0000256" key="8">
    <source>
        <dbReference type="ARBA" id="ARBA00022833"/>
    </source>
</evidence>
<reference evidence="14" key="1">
    <citation type="submission" date="2006-05" db="EMBL/GenBank/DDBJ databases">
        <title>Annotation of the draft genome assembly of Desulfuromonas acetoxidans DSM 684.</title>
        <authorList>
            <consortium name="US DOE Joint Genome Institute (JGI-ORNL)"/>
            <person name="Larimer F."/>
            <person name="Land M."/>
            <person name="Hauser L."/>
        </authorList>
    </citation>
    <scope>NUCLEOTIDE SEQUENCE [LARGE SCALE GENOMIC DNA]</scope>
    <source>
        <strain evidence="14">DSM 684</strain>
    </source>
</reference>
<keyword evidence="13" id="KW-0408">Iron</keyword>
<evidence type="ECO:0000256" key="11">
    <source>
        <dbReference type="ARBA" id="ARBA00023163"/>
    </source>
</evidence>
<evidence type="ECO:0000256" key="12">
    <source>
        <dbReference type="PIRSR" id="PIRSR602481-1"/>
    </source>
</evidence>
<dbReference type="InterPro" id="IPR036390">
    <property type="entry name" value="WH_DNA-bd_sf"/>
</dbReference>
<feature type="binding site" evidence="12">
    <location>
        <position position="142"/>
    </location>
    <ligand>
        <name>Zn(2+)</name>
        <dbReference type="ChEBI" id="CHEBI:29105"/>
    </ligand>
</feature>
<keyword evidence="10" id="KW-0238">DNA-binding</keyword>
<dbReference type="AlphaFoldDB" id="Q1JZA9"/>
<dbReference type="Gene3D" id="3.30.1490.190">
    <property type="match status" value="1"/>
</dbReference>
<evidence type="ECO:0000256" key="1">
    <source>
        <dbReference type="ARBA" id="ARBA00004496"/>
    </source>
</evidence>
<evidence type="ECO:0000256" key="13">
    <source>
        <dbReference type="PIRSR" id="PIRSR602481-2"/>
    </source>
</evidence>
<dbReference type="GO" id="GO:1900376">
    <property type="term" value="P:regulation of secondary metabolite biosynthetic process"/>
    <property type="evidence" value="ECO:0007669"/>
    <property type="project" value="TreeGrafter"/>
</dbReference>
<dbReference type="GO" id="GO:0008270">
    <property type="term" value="F:zinc ion binding"/>
    <property type="evidence" value="ECO:0007669"/>
    <property type="project" value="TreeGrafter"/>
</dbReference>
<evidence type="ECO:0000313" key="15">
    <source>
        <dbReference type="Proteomes" id="UP000005695"/>
    </source>
</evidence>
<dbReference type="InterPro" id="IPR043135">
    <property type="entry name" value="Fur_C"/>
</dbReference>
<accession>Q1JZA9</accession>
<protein>
    <recommendedName>
        <fullName evidence="4">Ferric uptake regulation protein</fullName>
    </recommendedName>
</protein>
<evidence type="ECO:0000256" key="4">
    <source>
        <dbReference type="ARBA" id="ARBA00020910"/>
    </source>
</evidence>
<comment type="caution">
    <text evidence="14">The sequence shown here is derived from an EMBL/GenBank/DDBJ whole genome shotgun (WGS) entry which is preliminary data.</text>
</comment>
<evidence type="ECO:0000256" key="10">
    <source>
        <dbReference type="ARBA" id="ARBA00023125"/>
    </source>
</evidence>